<keyword evidence="4" id="KW-1015">Disulfide bond</keyword>
<protein>
    <submittedName>
        <fullName evidence="7">Thiol-disulfide isomerase or thioredoxin</fullName>
    </submittedName>
</protein>
<dbReference type="InterPro" id="IPR050553">
    <property type="entry name" value="Thioredoxin_ResA/DsbE_sf"/>
</dbReference>
<organism evidence="7 8">
    <name type="scientific">Nocardioides psychrotolerans</name>
    <dbReference type="NCBI Taxonomy" id="1005945"/>
    <lineage>
        <taxon>Bacteria</taxon>
        <taxon>Bacillati</taxon>
        <taxon>Actinomycetota</taxon>
        <taxon>Actinomycetes</taxon>
        <taxon>Propionibacteriales</taxon>
        <taxon>Nocardioidaceae</taxon>
        <taxon>Nocardioides</taxon>
    </lineage>
</organism>
<accession>A0A1I3I523</accession>
<dbReference type="PANTHER" id="PTHR42852">
    <property type="entry name" value="THIOL:DISULFIDE INTERCHANGE PROTEIN DSBE"/>
    <property type="match status" value="1"/>
</dbReference>
<keyword evidence="8" id="KW-1185">Reference proteome</keyword>
<reference evidence="7 8" key="1">
    <citation type="submission" date="2016-10" db="EMBL/GenBank/DDBJ databases">
        <authorList>
            <person name="de Groot N.N."/>
        </authorList>
    </citation>
    <scope>NUCLEOTIDE SEQUENCE [LARGE SCALE GENOMIC DNA]</scope>
    <source>
        <strain evidence="7 8">CGMCC 1.11156</strain>
    </source>
</reference>
<dbReference type="STRING" id="1005945.SAMN05216561_108119"/>
<sequence length="196" mass="20656">MTPPTAPAHAARPVQRRAAVLLVVLLVASGCSSLRGTGDGGYVEQSGAIAQIAVEDREEPIELAGDTLEGEPLDVADLRGEVVVVNVWGSWCPPCRTEVPFLVEADEELDVPFVGVNIREEVAPALAFERKSGIEYPSIHDQASEALLGLGRFAPRSPPVTIVLDREGRVAAVVAGALTSALTLTELVEEVQAEDG</sequence>
<keyword evidence="2" id="KW-0201">Cytochrome c-type biogenesis</keyword>
<dbReference type="PANTHER" id="PTHR42852:SF6">
    <property type="entry name" value="THIOL:DISULFIDE INTERCHANGE PROTEIN DSBE"/>
    <property type="match status" value="1"/>
</dbReference>
<evidence type="ECO:0000313" key="7">
    <source>
        <dbReference type="EMBL" id="SFI43031.1"/>
    </source>
</evidence>
<keyword evidence="3" id="KW-0735">Signal-anchor</keyword>
<keyword evidence="7" id="KW-0413">Isomerase</keyword>
<dbReference type="Gene3D" id="3.40.30.10">
    <property type="entry name" value="Glutaredoxin"/>
    <property type="match status" value="1"/>
</dbReference>
<dbReference type="GO" id="GO:0030313">
    <property type="term" value="C:cell envelope"/>
    <property type="evidence" value="ECO:0007669"/>
    <property type="project" value="UniProtKB-SubCell"/>
</dbReference>
<evidence type="ECO:0000256" key="1">
    <source>
        <dbReference type="ARBA" id="ARBA00004196"/>
    </source>
</evidence>
<dbReference type="PROSITE" id="PS00194">
    <property type="entry name" value="THIOREDOXIN_1"/>
    <property type="match status" value="1"/>
</dbReference>
<dbReference type="AlphaFoldDB" id="A0A1I3I523"/>
<keyword evidence="3" id="KW-0812">Transmembrane</keyword>
<dbReference type="InterPro" id="IPR036249">
    <property type="entry name" value="Thioredoxin-like_sf"/>
</dbReference>
<keyword evidence="5" id="KW-0676">Redox-active center</keyword>
<dbReference type="InterPro" id="IPR013766">
    <property type="entry name" value="Thioredoxin_domain"/>
</dbReference>
<dbReference type="Proteomes" id="UP000198649">
    <property type="component" value="Unassembled WGS sequence"/>
</dbReference>
<dbReference type="OrthoDB" id="9796554at2"/>
<dbReference type="GO" id="GO:0017004">
    <property type="term" value="P:cytochrome complex assembly"/>
    <property type="evidence" value="ECO:0007669"/>
    <property type="project" value="UniProtKB-KW"/>
</dbReference>
<evidence type="ECO:0000256" key="2">
    <source>
        <dbReference type="ARBA" id="ARBA00022748"/>
    </source>
</evidence>
<dbReference type="InterPro" id="IPR017937">
    <property type="entry name" value="Thioredoxin_CS"/>
</dbReference>
<dbReference type="InterPro" id="IPR013740">
    <property type="entry name" value="Redoxin"/>
</dbReference>
<dbReference type="GO" id="GO:0016491">
    <property type="term" value="F:oxidoreductase activity"/>
    <property type="evidence" value="ECO:0007669"/>
    <property type="project" value="InterPro"/>
</dbReference>
<evidence type="ECO:0000259" key="6">
    <source>
        <dbReference type="PROSITE" id="PS51352"/>
    </source>
</evidence>
<dbReference type="RefSeq" id="WP_091113435.1">
    <property type="nucleotide sequence ID" value="NZ_BKAF01000015.1"/>
</dbReference>
<evidence type="ECO:0000256" key="4">
    <source>
        <dbReference type="ARBA" id="ARBA00023157"/>
    </source>
</evidence>
<dbReference type="EMBL" id="FOQG01000008">
    <property type="protein sequence ID" value="SFI43031.1"/>
    <property type="molecule type" value="Genomic_DNA"/>
</dbReference>
<feature type="domain" description="Thioredoxin" evidence="6">
    <location>
        <begin position="52"/>
        <end position="193"/>
    </location>
</feature>
<comment type="subcellular location">
    <subcellularLocation>
        <location evidence="1">Cell envelope</location>
    </subcellularLocation>
</comment>
<dbReference type="SUPFAM" id="SSF52833">
    <property type="entry name" value="Thioredoxin-like"/>
    <property type="match status" value="1"/>
</dbReference>
<gene>
    <name evidence="7" type="ORF">SAMN05216561_108119</name>
</gene>
<dbReference type="Pfam" id="PF08534">
    <property type="entry name" value="Redoxin"/>
    <property type="match status" value="1"/>
</dbReference>
<name>A0A1I3I523_9ACTN</name>
<proteinExistence type="predicted"/>
<evidence type="ECO:0000256" key="5">
    <source>
        <dbReference type="ARBA" id="ARBA00023284"/>
    </source>
</evidence>
<dbReference type="CDD" id="cd02966">
    <property type="entry name" value="TlpA_like_family"/>
    <property type="match status" value="1"/>
</dbReference>
<evidence type="ECO:0000256" key="3">
    <source>
        <dbReference type="ARBA" id="ARBA00022968"/>
    </source>
</evidence>
<evidence type="ECO:0000313" key="8">
    <source>
        <dbReference type="Proteomes" id="UP000198649"/>
    </source>
</evidence>
<dbReference type="GO" id="GO:0016853">
    <property type="term" value="F:isomerase activity"/>
    <property type="evidence" value="ECO:0007669"/>
    <property type="project" value="UniProtKB-KW"/>
</dbReference>
<dbReference type="PROSITE" id="PS51352">
    <property type="entry name" value="THIOREDOXIN_2"/>
    <property type="match status" value="1"/>
</dbReference>